<accession>B2JUI7</accession>
<dbReference type="AlphaFoldDB" id="B2JUI7"/>
<dbReference type="GO" id="GO:0006508">
    <property type="term" value="P:proteolysis"/>
    <property type="evidence" value="ECO:0007669"/>
    <property type="project" value="UniProtKB-KW"/>
</dbReference>
<proteinExistence type="inferred from homology"/>
<dbReference type="PROSITE" id="PS51935">
    <property type="entry name" value="NLPC_P60"/>
    <property type="match status" value="1"/>
</dbReference>
<evidence type="ECO:0000256" key="1">
    <source>
        <dbReference type="ARBA" id="ARBA00007074"/>
    </source>
</evidence>
<sequence length="137" mass="15107">MSVTRAQFVAEARTWLGTPFMHQGRLRGVGCDCIGLVIGTAQALGLTDFDITDYGRRPDGRVRPTMETQLDWTAPAEAQAGDVLLFAWAASPIHVAIMTDESHMIHAYLPNRAVVESIMDERMRLQIVAAYHVPGVE</sequence>
<dbReference type="InterPro" id="IPR038765">
    <property type="entry name" value="Papain-like_cys_pep_sf"/>
</dbReference>
<dbReference type="GO" id="GO:0008234">
    <property type="term" value="F:cysteine-type peptidase activity"/>
    <property type="evidence" value="ECO:0007669"/>
    <property type="project" value="UniProtKB-KW"/>
</dbReference>
<protein>
    <submittedName>
        <fullName evidence="6">Putative phage cell wall peptidase, NlpC/P60 family</fullName>
    </submittedName>
</protein>
<keyword evidence="2" id="KW-0645">Protease</keyword>
<evidence type="ECO:0000256" key="4">
    <source>
        <dbReference type="ARBA" id="ARBA00022807"/>
    </source>
</evidence>
<keyword evidence="4" id="KW-0788">Thiol protease</keyword>
<dbReference type="Proteomes" id="UP000001192">
    <property type="component" value="Plasmid pBPHY01"/>
</dbReference>
<evidence type="ECO:0000313" key="6">
    <source>
        <dbReference type="EMBL" id="ACC76158.1"/>
    </source>
</evidence>
<dbReference type="Gene3D" id="3.90.1720.10">
    <property type="entry name" value="endopeptidase domain like (from Nostoc punctiforme)"/>
    <property type="match status" value="1"/>
</dbReference>
<keyword evidence="6" id="KW-0614">Plasmid</keyword>
<evidence type="ECO:0000313" key="7">
    <source>
        <dbReference type="Proteomes" id="UP000001192"/>
    </source>
</evidence>
<feature type="domain" description="NlpC/P60" evidence="5">
    <location>
        <begin position="2"/>
        <end position="137"/>
    </location>
</feature>
<dbReference type="InterPro" id="IPR000064">
    <property type="entry name" value="NLP_P60_dom"/>
</dbReference>
<geneLocation type="plasmid" evidence="6 7">
    <name>pBPHY01</name>
</geneLocation>
<gene>
    <name evidence="6" type="ordered locus">Bphy_7157</name>
</gene>
<dbReference type="RefSeq" id="WP_012406314.1">
    <property type="nucleotide sequence ID" value="NC_010625.1"/>
</dbReference>
<organism evidence="6 7">
    <name type="scientific">Paraburkholderia phymatum (strain DSM 17167 / CIP 108236 / LMG 21445 / STM815)</name>
    <name type="common">Burkholderia phymatum</name>
    <dbReference type="NCBI Taxonomy" id="391038"/>
    <lineage>
        <taxon>Bacteria</taxon>
        <taxon>Pseudomonadati</taxon>
        <taxon>Pseudomonadota</taxon>
        <taxon>Betaproteobacteria</taxon>
        <taxon>Burkholderiales</taxon>
        <taxon>Burkholderiaceae</taxon>
        <taxon>Paraburkholderia</taxon>
    </lineage>
</organism>
<dbReference type="SUPFAM" id="SSF54001">
    <property type="entry name" value="Cysteine proteinases"/>
    <property type="match status" value="1"/>
</dbReference>
<dbReference type="EMBL" id="CP001045">
    <property type="protein sequence ID" value="ACC76158.1"/>
    <property type="molecule type" value="Genomic_DNA"/>
</dbReference>
<dbReference type="Pfam" id="PF00877">
    <property type="entry name" value="NLPC_P60"/>
    <property type="match status" value="1"/>
</dbReference>
<comment type="similarity">
    <text evidence="1">Belongs to the peptidase C40 family.</text>
</comment>
<name>B2JUI7_PARP8</name>
<dbReference type="KEGG" id="bph:Bphy_7157"/>
<evidence type="ECO:0000259" key="5">
    <source>
        <dbReference type="PROSITE" id="PS51935"/>
    </source>
</evidence>
<dbReference type="HOGENOM" id="CLU_115301_2_0_4"/>
<dbReference type="OrthoDB" id="6058745at2"/>
<evidence type="ECO:0000256" key="3">
    <source>
        <dbReference type="ARBA" id="ARBA00022801"/>
    </source>
</evidence>
<keyword evidence="3" id="KW-0378">Hydrolase</keyword>
<evidence type="ECO:0000256" key="2">
    <source>
        <dbReference type="ARBA" id="ARBA00022670"/>
    </source>
</evidence>
<keyword evidence="7" id="KW-1185">Reference proteome</keyword>
<reference evidence="7" key="1">
    <citation type="journal article" date="2014" name="Stand. Genomic Sci.">
        <title>Complete genome sequence of Burkholderia phymatum STM815(T), a broad host range and efficient nitrogen-fixing symbiont of Mimosa species.</title>
        <authorList>
            <person name="Moulin L."/>
            <person name="Klonowska A."/>
            <person name="Caroline B."/>
            <person name="Booth K."/>
            <person name="Vriezen J.A."/>
            <person name="Melkonian R."/>
            <person name="James E.K."/>
            <person name="Young J.P."/>
            <person name="Bena G."/>
            <person name="Hauser L."/>
            <person name="Land M."/>
            <person name="Kyrpides N."/>
            <person name="Bruce D."/>
            <person name="Chain P."/>
            <person name="Copeland A."/>
            <person name="Pitluck S."/>
            <person name="Woyke T."/>
            <person name="Lizotte-Waniewski M."/>
            <person name="Bristow J."/>
            <person name="Riley M."/>
        </authorList>
    </citation>
    <scope>NUCLEOTIDE SEQUENCE [LARGE SCALE GENOMIC DNA]</scope>
    <source>
        <strain evidence="7">DSM 17167 / CIP 108236 / LMG 21445 / STM815</strain>
        <plasmid evidence="7">Plasmid pBPHY01</plasmid>
    </source>
</reference>